<dbReference type="InterPro" id="IPR039808">
    <property type="entry name" value="Cadherin"/>
</dbReference>
<dbReference type="GO" id="GO:0045296">
    <property type="term" value="F:cadherin binding"/>
    <property type="evidence" value="ECO:0007669"/>
    <property type="project" value="TreeGrafter"/>
</dbReference>
<dbReference type="EMBL" id="LZPO01075638">
    <property type="protein sequence ID" value="OBS69037.1"/>
    <property type="molecule type" value="Genomic_DNA"/>
</dbReference>
<keyword evidence="3" id="KW-0106">Calcium</keyword>
<proteinExistence type="predicted"/>
<dbReference type="GO" id="GO:0044331">
    <property type="term" value="P:cell-cell adhesion mediated by cadherin"/>
    <property type="evidence" value="ECO:0007669"/>
    <property type="project" value="TreeGrafter"/>
</dbReference>
<evidence type="ECO:0000256" key="1">
    <source>
        <dbReference type="ARBA" id="ARBA00004370"/>
    </source>
</evidence>
<evidence type="ECO:0000256" key="4">
    <source>
        <dbReference type="ARBA" id="ARBA00023136"/>
    </source>
</evidence>
<dbReference type="GO" id="GO:0005912">
    <property type="term" value="C:adherens junction"/>
    <property type="evidence" value="ECO:0007669"/>
    <property type="project" value="TreeGrafter"/>
</dbReference>
<evidence type="ECO:0000256" key="3">
    <source>
        <dbReference type="ARBA" id="ARBA00022837"/>
    </source>
</evidence>
<evidence type="ECO:0000313" key="6">
    <source>
        <dbReference type="Proteomes" id="UP000092124"/>
    </source>
</evidence>
<name>A0A1A6GUL6_NEOLE</name>
<comment type="caution">
    <text evidence="5">The sequence shown here is derived from an EMBL/GenBank/DDBJ whole genome shotgun (WGS) entry which is preliminary data.</text>
</comment>
<reference evidence="5 6" key="1">
    <citation type="submission" date="2016-06" db="EMBL/GenBank/DDBJ databases">
        <title>The Draft Genome Sequence and Annotation of the Desert Woodrat Neotoma lepida.</title>
        <authorList>
            <person name="Campbell M."/>
            <person name="Oakeson K.F."/>
            <person name="Yandell M."/>
            <person name="Halpert J.R."/>
            <person name="Dearing D."/>
        </authorList>
    </citation>
    <scope>NUCLEOTIDE SEQUENCE [LARGE SCALE GENOMIC DNA]</scope>
    <source>
        <strain evidence="5">417</strain>
        <tissue evidence="5">Liver</tissue>
    </source>
</reference>
<dbReference type="PANTHER" id="PTHR24027:SF323">
    <property type="entry name" value="CADHERIN-19"/>
    <property type="match status" value="1"/>
</dbReference>
<sequence length="110" mass="12822">MLAMKQQRKQMLFPEKSEEFGENIFCYNDEGGGEEDSEGFDIVELRSSMVMRERKLHRSKSMEIRSLYRQSLQVGPDSAIFRQFILEKLEEANTDPCAPPFDSLQTFAFE</sequence>
<gene>
    <name evidence="5" type="ORF">A6R68_02422</name>
</gene>
<organism evidence="5 6">
    <name type="scientific">Neotoma lepida</name>
    <name type="common">Desert woodrat</name>
    <dbReference type="NCBI Taxonomy" id="56216"/>
    <lineage>
        <taxon>Eukaryota</taxon>
        <taxon>Metazoa</taxon>
        <taxon>Chordata</taxon>
        <taxon>Craniata</taxon>
        <taxon>Vertebrata</taxon>
        <taxon>Euteleostomi</taxon>
        <taxon>Mammalia</taxon>
        <taxon>Eutheria</taxon>
        <taxon>Euarchontoglires</taxon>
        <taxon>Glires</taxon>
        <taxon>Rodentia</taxon>
        <taxon>Myomorpha</taxon>
        <taxon>Muroidea</taxon>
        <taxon>Cricetidae</taxon>
        <taxon>Neotominae</taxon>
        <taxon>Neotoma</taxon>
    </lineage>
</organism>
<dbReference type="GO" id="GO:0016477">
    <property type="term" value="P:cell migration"/>
    <property type="evidence" value="ECO:0007669"/>
    <property type="project" value="TreeGrafter"/>
</dbReference>
<dbReference type="STRING" id="56216.A0A1A6GUL6"/>
<feature type="non-terminal residue" evidence="5">
    <location>
        <position position="110"/>
    </location>
</feature>
<dbReference type="OrthoDB" id="6252479at2759"/>
<dbReference type="GO" id="GO:0007043">
    <property type="term" value="P:cell-cell junction assembly"/>
    <property type="evidence" value="ECO:0007669"/>
    <property type="project" value="TreeGrafter"/>
</dbReference>
<dbReference type="Proteomes" id="UP000092124">
    <property type="component" value="Unassembled WGS sequence"/>
</dbReference>
<dbReference type="GO" id="GO:0000902">
    <property type="term" value="P:cell morphogenesis"/>
    <property type="evidence" value="ECO:0007669"/>
    <property type="project" value="TreeGrafter"/>
</dbReference>
<keyword evidence="4" id="KW-0472">Membrane</keyword>
<protein>
    <submittedName>
        <fullName evidence="5">Uncharacterized protein</fullName>
    </submittedName>
</protein>
<dbReference type="GO" id="GO:0008013">
    <property type="term" value="F:beta-catenin binding"/>
    <property type="evidence" value="ECO:0007669"/>
    <property type="project" value="TreeGrafter"/>
</dbReference>
<keyword evidence="6" id="KW-1185">Reference proteome</keyword>
<dbReference type="GO" id="GO:0034332">
    <property type="term" value="P:adherens junction organization"/>
    <property type="evidence" value="ECO:0007669"/>
    <property type="project" value="TreeGrafter"/>
</dbReference>
<evidence type="ECO:0000256" key="2">
    <source>
        <dbReference type="ARBA" id="ARBA00022737"/>
    </source>
</evidence>
<accession>A0A1A6GUL6</accession>
<keyword evidence="2" id="KW-0677">Repeat</keyword>
<dbReference type="GO" id="GO:0016339">
    <property type="term" value="P:calcium-dependent cell-cell adhesion via plasma membrane cell adhesion molecules"/>
    <property type="evidence" value="ECO:0007669"/>
    <property type="project" value="TreeGrafter"/>
</dbReference>
<dbReference type="Gene3D" id="4.10.900.10">
    <property type="entry name" value="TCF3-CBD (Catenin binding domain)"/>
    <property type="match status" value="1"/>
</dbReference>
<dbReference type="AlphaFoldDB" id="A0A1A6GUL6"/>
<evidence type="ECO:0000313" key="5">
    <source>
        <dbReference type="EMBL" id="OBS69037.1"/>
    </source>
</evidence>
<dbReference type="GO" id="GO:0016342">
    <property type="term" value="C:catenin complex"/>
    <property type="evidence" value="ECO:0007669"/>
    <property type="project" value="TreeGrafter"/>
</dbReference>
<comment type="subcellular location">
    <subcellularLocation>
        <location evidence="1">Membrane</location>
    </subcellularLocation>
</comment>
<dbReference type="PANTHER" id="PTHR24027">
    <property type="entry name" value="CADHERIN-23"/>
    <property type="match status" value="1"/>
</dbReference>
<dbReference type="InterPro" id="IPR027397">
    <property type="entry name" value="Catenin-bd_sf"/>
</dbReference>